<comment type="caution">
    <text evidence="4">The sequence shown here is derived from an EMBL/GenBank/DDBJ whole genome shotgun (WGS) entry which is preliminary data.</text>
</comment>
<feature type="repeat" description="TPR" evidence="3">
    <location>
        <begin position="72"/>
        <end position="105"/>
    </location>
</feature>
<dbReference type="InterPro" id="IPR019734">
    <property type="entry name" value="TPR_rpt"/>
</dbReference>
<accession>A0A7X9ZWB6</accession>
<dbReference type="PANTHER" id="PTHR45586">
    <property type="entry name" value="TPR REPEAT-CONTAINING PROTEIN PA4667"/>
    <property type="match status" value="1"/>
</dbReference>
<proteinExistence type="predicted"/>
<name>A0A7X9ZWB6_9BURK</name>
<keyword evidence="2 3" id="KW-0802">TPR repeat</keyword>
<dbReference type="PROSITE" id="PS50005">
    <property type="entry name" value="TPR"/>
    <property type="match status" value="3"/>
</dbReference>
<dbReference type="Proteomes" id="UP000583127">
    <property type="component" value="Unassembled WGS sequence"/>
</dbReference>
<feature type="repeat" description="TPR" evidence="3">
    <location>
        <begin position="242"/>
        <end position="275"/>
    </location>
</feature>
<dbReference type="AlphaFoldDB" id="A0A7X9ZWB6"/>
<protein>
    <submittedName>
        <fullName evidence="4">Tetratricopeptide repeat protein</fullName>
    </submittedName>
</protein>
<dbReference type="SMART" id="SM00028">
    <property type="entry name" value="TPR"/>
    <property type="match status" value="6"/>
</dbReference>
<reference evidence="4 5" key="1">
    <citation type="submission" date="2020-04" db="EMBL/GenBank/DDBJ databases">
        <title>Paraburkholderia sp. G-4-1-8 isolated from soil.</title>
        <authorList>
            <person name="Dahal R.H."/>
        </authorList>
    </citation>
    <scope>NUCLEOTIDE SEQUENCE [LARGE SCALE GENOMIC DNA]</scope>
    <source>
        <strain evidence="4 5">G-4-1-8</strain>
    </source>
</reference>
<evidence type="ECO:0000256" key="1">
    <source>
        <dbReference type="ARBA" id="ARBA00022737"/>
    </source>
</evidence>
<dbReference type="InterPro" id="IPR011990">
    <property type="entry name" value="TPR-like_helical_dom_sf"/>
</dbReference>
<dbReference type="RefSeq" id="WP_169497298.1">
    <property type="nucleotide sequence ID" value="NZ_JABBFZ010000004.1"/>
</dbReference>
<dbReference type="Pfam" id="PF13432">
    <property type="entry name" value="TPR_16"/>
    <property type="match status" value="3"/>
</dbReference>
<keyword evidence="5" id="KW-1185">Reference proteome</keyword>
<sequence length="595" mass="66420">MTASDTPFSRLQRRLARGDLIAASHEIADWMKRQPADAGALTAHAIVLRVLGRYPEAAAALECAVAIAPEFAPTLVELARLARRDGRFEQALAWYEQAHRHAPDETGWFEEWCELLTRLGRADYAAEVASGWCEREPASPQAWFLLALISQQRGALTAALDAYQRVRALDPDYPMLSNNLSALHISLGDHKAALRFCEDAIRREPNSALPWINAATAWLRRRQPENALLAAQRACTLSPGSGSALLALSNTLKELQRHDEALQVVTRAAQMAPNDAKVQWSIAMLQLLFGDYPHGWLNHEARWAGSPELERASQPGDDRKWRGENLAGKTLLVWGEQGFGDAIQYVRFVQQIAARVRSEGGDLTYCCFAPLLALFERMLTPYGVRVLPEDMQPWPRFDFHLSVGSLPLALGCTLDTLPAPRRYLEPDPAKLATWRNRLSRDRRLKVGLVWSGSRTHQRNPLRSVPPASYAQTFADLPEVAFYSLQIDGVAEVREMASAGLSLTDYTGELHSFDDTAALIGNLDVVITVCTSLAHLCGALGVRTWLLLDINPHWAWMLARRDSAWYPSLTLYRQQQYEDWSPVLAQVRADLLGLLP</sequence>
<dbReference type="PANTHER" id="PTHR45586:SF1">
    <property type="entry name" value="LIPOPOLYSACCHARIDE ASSEMBLY PROTEIN B"/>
    <property type="match status" value="1"/>
</dbReference>
<evidence type="ECO:0000256" key="3">
    <source>
        <dbReference type="PROSITE-ProRule" id="PRU00339"/>
    </source>
</evidence>
<dbReference type="SUPFAM" id="SSF53756">
    <property type="entry name" value="UDP-Glycosyltransferase/glycogen phosphorylase"/>
    <property type="match status" value="1"/>
</dbReference>
<dbReference type="Gene3D" id="1.25.40.10">
    <property type="entry name" value="Tetratricopeptide repeat domain"/>
    <property type="match status" value="1"/>
</dbReference>
<dbReference type="Pfam" id="PF13181">
    <property type="entry name" value="TPR_8"/>
    <property type="match status" value="1"/>
</dbReference>
<evidence type="ECO:0000313" key="5">
    <source>
        <dbReference type="Proteomes" id="UP000583127"/>
    </source>
</evidence>
<dbReference type="Gene3D" id="3.40.50.2000">
    <property type="entry name" value="Glycogen Phosphorylase B"/>
    <property type="match status" value="1"/>
</dbReference>
<organism evidence="4 5">
    <name type="scientific">Paraburkholderia antibiotica</name>
    <dbReference type="NCBI Taxonomy" id="2728839"/>
    <lineage>
        <taxon>Bacteria</taxon>
        <taxon>Pseudomonadati</taxon>
        <taxon>Pseudomonadota</taxon>
        <taxon>Betaproteobacteria</taxon>
        <taxon>Burkholderiales</taxon>
        <taxon>Burkholderiaceae</taxon>
        <taxon>Paraburkholderia</taxon>
    </lineage>
</organism>
<keyword evidence="1" id="KW-0677">Repeat</keyword>
<evidence type="ECO:0000256" key="2">
    <source>
        <dbReference type="ARBA" id="ARBA00022803"/>
    </source>
</evidence>
<feature type="repeat" description="TPR" evidence="3">
    <location>
        <begin position="140"/>
        <end position="173"/>
    </location>
</feature>
<dbReference type="EMBL" id="JABBFZ010000004">
    <property type="protein sequence ID" value="NML31014.1"/>
    <property type="molecule type" value="Genomic_DNA"/>
</dbReference>
<dbReference type="InterPro" id="IPR051012">
    <property type="entry name" value="CellSynth/LPSAsmb/PSIAsmb"/>
</dbReference>
<dbReference type="SUPFAM" id="SSF48452">
    <property type="entry name" value="TPR-like"/>
    <property type="match status" value="1"/>
</dbReference>
<gene>
    <name evidence="4" type="ORF">HHL14_09220</name>
</gene>
<evidence type="ECO:0000313" key="4">
    <source>
        <dbReference type="EMBL" id="NML31014.1"/>
    </source>
</evidence>